<reference evidence="7" key="1">
    <citation type="journal article" date="2013" name="PLoS ONE">
        <title>Metagenomic insights into the carbohydrate-active enzymes carried by the microorganisms adhering to solid digesta in the rumen of cows.</title>
        <authorList>
            <person name="Wang L."/>
            <person name="Hatem A."/>
            <person name="Catalyurek U.V."/>
            <person name="Morrison M."/>
            <person name="Yu Z."/>
        </authorList>
    </citation>
    <scope>NUCLEOTIDE SEQUENCE</scope>
</reference>
<name>W0FPK4_9BACT</name>
<protein>
    <submittedName>
        <fullName evidence="7">ABC-type cobalt transport system, permease component CbiQ and related transporters</fullName>
    </submittedName>
</protein>
<evidence type="ECO:0000256" key="3">
    <source>
        <dbReference type="ARBA" id="ARBA00022692"/>
    </source>
</evidence>
<evidence type="ECO:0000256" key="6">
    <source>
        <dbReference type="SAM" id="Phobius"/>
    </source>
</evidence>
<dbReference type="CDD" id="cd16914">
    <property type="entry name" value="EcfT"/>
    <property type="match status" value="1"/>
</dbReference>
<feature type="transmembrane region" description="Helical" evidence="6">
    <location>
        <begin position="150"/>
        <end position="168"/>
    </location>
</feature>
<evidence type="ECO:0000256" key="2">
    <source>
        <dbReference type="ARBA" id="ARBA00022475"/>
    </source>
</evidence>
<dbReference type="InterPro" id="IPR003339">
    <property type="entry name" value="ABC/ECF_trnsptr_transmembrane"/>
</dbReference>
<keyword evidence="4 6" id="KW-1133">Transmembrane helix</keyword>
<proteinExistence type="predicted"/>
<organism evidence="7">
    <name type="scientific">uncultured bacterium Contig137</name>
    <dbReference type="NCBI Taxonomy" id="1393421"/>
    <lineage>
        <taxon>Bacteria</taxon>
        <taxon>environmental samples</taxon>
    </lineage>
</organism>
<evidence type="ECO:0000256" key="5">
    <source>
        <dbReference type="ARBA" id="ARBA00023136"/>
    </source>
</evidence>
<dbReference type="EMBL" id="KC246834">
    <property type="protein sequence ID" value="AHF25404.1"/>
    <property type="molecule type" value="Genomic_DNA"/>
</dbReference>
<accession>W0FPK4</accession>
<dbReference type="Pfam" id="PF02361">
    <property type="entry name" value="CbiQ"/>
    <property type="match status" value="1"/>
</dbReference>
<feature type="transmembrane region" description="Helical" evidence="6">
    <location>
        <begin position="247"/>
        <end position="267"/>
    </location>
</feature>
<feature type="transmembrane region" description="Helical" evidence="6">
    <location>
        <begin position="28"/>
        <end position="58"/>
    </location>
</feature>
<dbReference type="InterPro" id="IPR051611">
    <property type="entry name" value="ECF_transporter_component"/>
</dbReference>
<evidence type="ECO:0000313" key="7">
    <source>
        <dbReference type="EMBL" id="AHF25404.1"/>
    </source>
</evidence>
<dbReference type="GO" id="GO:0005886">
    <property type="term" value="C:plasma membrane"/>
    <property type="evidence" value="ECO:0007669"/>
    <property type="project" value="UniProtKB-ARBA"/>
</dbReference>
<feature type="transmembrane region" description="Helical" evidence="6">
    <location>
        <begin position="109"/>
        <end position="130"/>
    </location>
</feature>
<evidence type="ECO:0000256" key="4">
    <source>
        <dbReference type="ARBA" id="ARBA00022989"/>
    </source>
</evidence>
<evidence type="ECO:0000256" key="1">
    <source>
        <dbReference type="ARBA" id="ARBA00004141"/>
    </source>
</evidence>
<comment type="subcellular location">
    <subcellularLocation>
        <location evidence="1">Membrane</location>
        <topology evidence="1">Multi-pass membrane protein</topology>
    </subcellularLocation>
</comment>
<dbReference type="PANTHER" id="PTHR34857">
    <property type="entry name" value="SLL0384 PROTEIN"/>
    <property type="match status" value="1"/>
</dbReference>
<feature type="transmembrane region" description="Helical" evidence="6">
    <location>
        <begin position="70"/>
        <end position="88"/>
    </location>
</feature>
<keyword evidence="3 6" id="KW-0812">Transmembrane</keyword>
<keyword evidence="2" id="KW-1003">Cell membrane</keyword>
<dbReference type="PANTHER" id="PTHR34857:SF2">
    <property type="entry name" value="SLL0384 PROTEIN"/>
    <property type="match status" value="1"/>
</dbReference>
<sequence>MISDITFGQYYPGKSVLHRMDPRMKLSLTFAMIIVLFLCKNFLSLGLTVLFTVAAVIFSGVHPKVILKSIKPIVLILIFTAALNIFYTKGGEVYFEWWKIQITEKGVNTALFTMIRITALVVISSLLTYTTTPTALTDALERLLSPLNVLHIRVHTLAMMMTLALRFIPTLIEEIERIMNAQKARGADLETGGFIQRVKALIPIFIPLMISSFRRAYELAFAMTCRCYTGGEGRTRMKQMKLAARDFICLFICILVTAGVIVLNIFFEAVI</sequence>
<dbReference type="AlphaFoldDB" id="W0FPK4"/>
<keyword evidence="5 6" id="KW-0472">Membrane</keyword>